<dbReference type="GeneID" id="84591699"/>
<name>A0AAJ8BUH5_ASPNG</name>
<accession>A0AAJ8BUH5</accession>
<dbReference type="VEuPathDB" id="FungiDB:An08g05930"/>
<sequence length="44" mass="4963">MSEPEVEGFNVVPQYLICCSMDMSRKLRKLSFNAVTSQKGIMPP</sequence>
<organism evidence="1">
    <name type="scientific">Aspergillus niger</name>
    <dbReference type="NCBI Taxonomy" id="5061"/>
    <lineage>
        <taxon>Eukaryota</taxon>
        <taxon>Fungi</taxon>
        <taxon>Dikarya</taxon>
        <taxon>Ascomycota</taxon>
        <taxon>Pezizomycotina</taxon>
        <taxon>Eurotiomycetes</taxon>
        <taxon>Eurotiomycetidae</taxon>
        <taxon>Eurotiales</taxon>
        <taxon>Aspergillaceae</taxon>
        <taxon>Aspergillus</taxon>
        <taxon>Aspergillus subgen. Circumdati</taxon>
    </lineage>
</organism>
<dbReference type="AlphaFoldDB" id="A0AAJ8BUH5"/>
<proteinExistence type="predicted"/>
<gene>
    <name evidence="1" type="ORF">An08g05930</name>
</gene>
<evidence type="ECO:0000313" key="1">
    <source>
        <dbReference type="RefSeq" id="XP_059604074.1"/>
    </source>
</evidence>
<protein>
    <submittedName>
        <fullName evidence="1">Uncharacterized protein</fullName>
    </submittedName>
</protein>
<reference evidence="1" key="1">
    <citation type="submission" date="2025-02" db="EMBL/GenBank/DDBJ databases">
        <authorList>
            <consortium name="NCBI Genome Project"/>
        </authorList>
    </citation>
    <scope>NUCLEOTIDE SEQUENCE</scope>
</reference>
<reference evidence="1" key="2">
    <citation type="submission" date="2025-08" db="UniProtKB">
        <authorList>
            <consortium name="RefSeq"/>
        </authorList>
    </citation>
    <scope>IDENTIFICATION</scope>
</reference>
<dbReference type="KEGG" id="ang:An08g05930"/>
<dbReference type="RefSeq" id="XP_059604074.1">
    <property type="nucleotide sequence ID" value="XM_059749096.1"/>
</dbReference>